<dbReference type="PANTHER" id="PTHR43685:SF5">
    <property type="entry name" value="GLYCOSYLTRANSFERASE EPSE-RELATED"/>
    <property type="match status" value="1"/>
</dbReference>
<proteinExistence type="inferred from homology"/>
<comment type="similarity">
    <text evidence="1">Belongs to the glycosyltransferase 2 family.</text>
</comment>
<keyword evidence="3" id="KW-0808">Transferase</keyword>
<dbReference type="Proteomes" id="UP001189429">
    <property type="component" value="Unassembled WGS sequence"/>
</dbReference>
<protein>
    <submittedName>
        <fullName evidence="7">Uncharacterized protein</fullName>
    </submittedName>
</protein>
<evidence type="ECO:0000256" key="2">
    <source>
        <dbReference type="ARBA" id="ARBA00022676"/>
    </source>
</evidence>
<dbReference type="InterPro" id="IPR050834">
    <property type="entry name" value="Glycosyltransf_2"/>
</dbReference>
<feature type="compositionally biased region" description="Low complexity" evidence="4">
    <location>
        <begin position="2098"/>
        <end position="2110"/>
    </location>
</feature>
<evidence type="ECO:0000313" key="7">
    <source>
        <dbReference type="EMBL" id="CAK0815908.1"/>
    </source>
</evidence>
<comment type="caution">
    <text evidence="7">The sequence shown here is derived from an EMBL/GenBank/DDBJ whole genome shotgun (WGS) entry which is preliminary data.</text>
</comment>
<dbReference type="EMBL" id="CAUYUJ010006036">
    <property type="protein sequence ID" value="CAK0815908.1"/>
    <property type="molecule type" value="Genomic_DNA"/>
</dbReference>
<feature type="region of interest" description="Disordered" evidence="4">
    <location>
        <begin position="2083"/>
        <end position="2128"/>
    </location>
</feature>
<sequence>MRSAGVRGQGPPPVLVGAEGPATRGTAGPVSGAGGRAAREAAVIGKAPLVGRAGGQQLRAGLVMLGCNGNTWSRSMEALEAFFKAYDYWPDVVALQETRLPHERLPSAAAQARGLGYAAFLHEAVPTEKQGPQATSGGVAIMVRDGLQADESAYPLPSALRHRLIGVEIAAASGLRILVLAGYFQHSLGPRGTNLDLFSAISEVTGSSADIPWVLQADFNMEPEPLEELGWPASVRGHVLGPSEATCHAEGCDHLYDWFVASAALAACTASCATTLEGFGLHPHRPVLLRLQDVRADALVEVPSRPARFPEVAPELLRAHEDAEIVCYSVGKKGQVTPRCAAWSWDTGTSPTNLSVAFSEWVAAAEGTLVGIHGIVQADLARHLGRGEGPRLSLKPLSALVRRDARFRFSLLTHRLRSCLDVALQRVRAERTGRWHPRHADWYRHQAELRAQLLLEAVQEASDSVGGAPPGAAPDRLGDMVFQAGVHGNPDAVRDLQGLLGASQRRDAAQSAQAWRNWAQTAVEKGGRLAHRFSKATPPPTVRDADSGRRLVGMAAIGELTSVWQKLWLQDGFALGAGASSWDVGEWRLPPISLEQLQAACKRYSPSVGLGCDSLHPRQILLLPVALQQRILDILAAYDDAPASISGQVSLMVFIPKADGGVRPIALLPLVLRLWSRLRQPCCARWEADHDFPFFWGRDGRDCERAGWLHNCFAGFAKANQQFEAASLFLDISKFYEHVRHDVLWANAVRFGFNLRLSRGLLTSYQAPRMILAAGMASPAFSTTGTVLAGCACATAVAKLPVLGALLAAGATCPLVTPRNVVDDISLQAVGTARLVKQQMLVSSCEVVRLLREQHLPLNESKSVFLASSPQLAKELSEAWAAQGLAFKRGLQARNLGTDANITRRGVHEGAVRAVGGLRRGRRLGVLRSAGAATEMVHRAGPTAAMLWGRTVTGVPDRELHSWRLAAVRSAGRFPKGASLGLGLRAVEVMRSIDLDPSPALLRAAVQMAASLLQSGEVSQRMFETAVQEAEQRHAGAAAPWAHCRTPVDALALSLTRVGWRLVQGTCLATDDGHILDLRMMGPRELGLLAAAGARRASDRSELARLGHGALPPSPLFWEAFSEVLGPGSKLSPREKAAVMSFLSNAHWPQTRLHSAGERVHARCCACDAPRGSLWHRLFECPVLAGPRRDSTSDRLRSDAMAVMWRNRPADGLLGGRLYLDGSALDPEHESLRRAGWSIVQCDSDGNMECAVYGSVRQDLCPFQTAKDGEDFAVWMLSRFLGPSVDEILIDCASTVSCLTLGKKYATAANKPNAHLWEGIYASLDVDMLKVTKVAAHCTARDVMDGRITEADLRGNGHADRWAKAGAELHRTSPVARREFFGTMEVVRELACWVVQGGRRMEGDRKSEGVEVVLALRAQPVPWSTDQFAQHVTLCGKQAACRLETRETRGRLRSALDVLRERDHTQKGVFACRLDINPRVDFFPGTLLADGAREADLVRSAPALKSYDRDPGLLLWTRWYDKTKMAYEAVPRERGWDAVLDWTATVLRTASVQHFFSALLPPPADLAELDRQAADWLSRRQRMKVSEIAQCTACYRDPVLVSIDPSEFGTPEAADGLLRAHLLASCGGTGKLEPFGRRLGWEAREVEEYFRGVKPQLPDGAARAVRGLLEPELFRPHYFSSVRVPAVPPACALPKAVGRSAPLVSWLVPARNAEHFLMDCLSSIEKQSGIDAGCWEVIVVEDASEDGTLAVARKFAEGRPHVKVIDNPKQMGVGGALCEGWPHCQGDFVARLDADDLAAPERLLKQLRYLEQHKTISVLGGRVLPFWTETRKCTVEKCGDKSAGRVAVVAWREFHGNQTSRRRETFTLVRVGDDIVLEDAPAEYDGCKVVRIGDESLVLNPDKWREALKSAQGHRGDVTLQRRDPAEQERGSRFLHPTLIRAMGIFEECLLGTTATFRREHFPRDDGPFWREESDQWCWSSLEPHQPASNLADTVVHQRRHDGNREQVHARAISESALAAVQCHLTSAYGVDVDLHDAAALRHFSGPRSADQGQKLAEVLQQVERCLVAECIRPRCRGGPRRVLEGLRRGPGGGAGASGRVRTGPVPGGRQPEGRGRHQGRRRLAAGQEVAHAAALSAGGGPPPLPHLRAAPSLGGALGVVVVRGSVEDAPSRGSGPPLAHSPPPFLLTPFSPSQVAFPQAYGALPLQ</sequence>
<dbReference type="InterPro" id="IPR012337">
    <property type="entry name" value="RNaseH-like_sf"/>
</dbReference>
<evidence type="ECO:0000313" key="8">
    <source>
        <dbReference type="Proteomes" id="UP001189429"/>
    </source>
</evidence>
<dbReference type="InterPro" id="IPR029044">
    <property type="entry name" value="Nucleotide-diphossugar_trans"/>
</dbReference>
<evidence type="ECO:0000259" key="5">
    <source>
        <dbReference type="Pfam" id="PF00535"/>
    </source>
</evidence>
<feature type="region of interest" description="Disordered" evidence="4">
    <location>
        <begin position="1"/>
        <end position="34"/>
    </location>
</feature>
<feature type="domain" description="Endonuclease/exonuclease/phosphatase" evidence="6">
    <location>
        <begin position="68"/>
        <end position="220"/>
    </location>
</feature>
<dbReference type="Gene3D" id="3.30.420.10">
    <property type="entry name" value="Ribonuclease H-like superfamily/Ribonuclease H"/>
    <property type="match status" value="1"/>
</dbReference>
<evidence type="ECO:0000256" key="1">
    <source>
        <dbReference type="ARBA" id="ARBA00006739"/>
    </source>
</evidence>
<evidence type="ECO:0000256" key="4">
    <source>
        <dbReference type="SAM" id="MobiDB-lite"/>
    </source>
</evidence>
<dbReference type="SUPFAM" id="SSF53098">
    <property type="entry name" value="Ribonuclease H-like"/>
    <property type="match status" value="1"/>
</dbReference>
<dbReference type="PANTHER" id="PTHR43685">
    <property type="entry name" value="GLYCOSYLTRANSFERASE"/>
    <property type="match status" value="1"/>
</dbReference>
<evidence type="ECO:0000256" key="3">
    <source>
        <dbReference type="ARBA" id="ARBA00022679"/>
    </source>
</evidence>
<dbReference type="SUPFAM" id="SSF53448">
    <property type="entry name" value="Nucleotide-diphospho-sugar transferases"/>
    <property type="match status" value="1"/>
</dbReference>
<dbReference type="Pfam" id="PF03372">
    <property type="entry name" value="Exo_endo_phos"/>
    <property type="match status" value="1"/>
</dbReference>
<dbReference type="CDD" id="cd00761">
    <property type="entry name" value="Glyco_tranf_GTA_type"/>
    <property type="match status" value="1"/>
</dbReference>
<dbReference type="InterPro" id="IPR036397">
    <property type="entry name" value="RNaseH_sf"/>
</dbReference>
<dbReference type="InterPro" id="IPR001173">
    <property type="entry name" value="Glyco_trans_2-like"/>
</dbReference>
<evidence type="ECO:0000259" key="6">
    <source>
        <dbReference type="Pfam" id="PF03372"/>
    </source>
</evidence>
<keyword evidence="2" id="KW-0328">Glycosyltransferase</keyword>
<accession>A0ABN9RAG3</accession>
<name>A0ABN9RAG3_9DINO</name>
<dbReference type="InterPro" id="IPR036691">
    <property type="entry name" value="Endo/exonu/phosph_ase_sf"/>
</dbReference>
<dbReference type="Pfam" id="PF00535">
    <property type="entry name" value="Glycos_transf_2"/>
    <property type="match status" value="1"/>
</dbReference>
<keyword evidence="8" id="KW-1185">Reference proteome</keyword>
<dbReference type="InterPro" id="IPR005135">
    <property type="entry name" value="Endo/exonuclease/phosphatase"/>
</dbReference>
<dbReference type="SUPFAM" id="SSF56219">
    <property type="entry name" value="DNase I-like"/>
    <property type="match status" value="1"/>
</dbReference>
<dbReference type="Gene3D" id="3.90.550.10">
    <property type="entry name" value="Spore Coat Polysaccharide Biosynthesis Protein SpsA, Chain A"/>
    <property type="match status" value="1"/>
</dbReference>
<feature type="domain" description="Glycosyltransferase 2-like" evidence="5">
    <location>
        <begin position="1705"/>
        <end position="1831"/>
    </location>
</feature>
<reference evidence="7" key="1">
    <citation type="submission" date="2023-10" db="EMBL/GenBank/DDBJ databases">
        <authorList>
            <person name="Chen Y."/>
            <person name="Shah S."/>
            <person name="Dougan E. K."/>
            <person name="Thang M."/>
            <person name="Chan C."/>
        </authorList>
    </citation>
    <scope>NUCLEOTIDE SEQUENCE [LARGE SCALE GENOMIC DNA]</scope>
</reference>
<dbReference type="Gene3D" id="3.60.10.10">
    <property type="entry name" value="Endonuclease/exonuclease/phosphatase"/>
    <property type="match status" value="1"/>
</dbReference>
<organism evidence="7 8">
    <name type="scientific">Prorocentrum cordatum</name>
    <dbReference type="NCBI Taxonomy" id="2364126"/>
    <lineage>
        <taxon>Eukaryota</taxon>
        <taxon>Sar</taxon>
        <taxon>Alveolata</taxon>
        <taxon>Dinophyceae</taxon>
        <taxon>Prorocentrales</taxon>
        <taxon>Prorocentraceae</taxon>
        <taxon>Prorocentrum</taxon>
    </lineage>
</organism>
<gene>
    <name evidence="7" type="ORF">PCOR1329_LOCUS19038</name>
</gene>